<feature type="region of interest" description="Disordered" evidence="1">
    <location>
        <begin position="682"/>
        <end position="705"/>
    </location>
</feature>
<dbReference type="VEuPathDB" id="ToxoDB:ENH_00025800"/>
<evidence type="ECO:0000313" key="4">
    <source>
        <dbReference type="Proteomes" id="UP000030754"/>
    </source>
</evidence>
<feature type="compositionally biased region" description="Low complexity" evidence="1">
    <location>
        <begin position="861"/>
        <end position="872"/>
    </location>
</feature>
<dbReference type="Proteomes" id="UP000030754">
    <property type="component" value="Unassembled WGS sequence"/>
</dbReference>
<feature type="region of interest" description="Disordered" evidence="1">
    <location>
        <begin position="400"/>
        <end position="453"/>
    </location>
</feature>
<dbReference type="EMBL" id="HG723841">
    <property type="protein sequence ID" value="CDJ66820.1"/>
    <property type="molecule type" value="Genomic_DNA"/>
</dbReference>
<feature type="compositionally biased region" description="Polar residues" evidence="1">
    <location>
        <begin position="443"/>
        <end position="453"/>
    </location>
</feature>
<evidence type="ECO:0000256" key="1">
    <source>
        <dbReference type="SAM" id="MobiDB-lite"/>
    </source>
</evidence>
<feature type="region of interest" description="Disordered" evidence="1">
    <location>
        <begin position="123"/>
        <end position="149"/>
    </location>
</feature>
<dbReference type="OrthoDB" id="348627at2759"/>
<evidence type="ECO:0000256" key="2">
    <source>
        <dbReference type="SAM" id="Phobius"/>
    </source>
</evidence>
<protein>
    <submittedName>
        <fullName evidence="3">Uncharacterized protein</fullName>
    </submittedName>
</protein>
<organism evidence="3 4">
    <name type="scientific">Eimeria necatrix</name>
    <dbReference type="NCBI Taxonomy" id="51315"/>
    <lineage>
        <taxon>Eukaryota</taxon>
        <taxon>Sar</taxon>
        <taxon>Alveolata</taxon>
        <taxon>Apicomplexa</taxon>
        <taxon>Conoidasida</taxon>
        <taxon>Coccidia</taxon>
        <taxon>Eucoccidiorida</taxon>
        <taxon>Eimeriorina</taxon>
        <taxon>Eimeriidae</taxon>
        <taxon>Eimeria</taxon>
    </lineage>
</organism>
<dbReference type="GeneID" id="25472749"/>
<reference evidence="3" key="2">
    <citation type="submission" date="2013-10" db="EMBL/GenBank/DDBJ databases">
        <authorList>
            <person name="Aslett M."/>
        </authorList>
    </citation>
    <scope>NUCLEOTIDE SEQUENCE [LARGE SCALE GENOMIC DNA]</scope>
    <source>
        <strain evidence="3">Houghton</strain>
    </source>
</reference>
<feature type="compositionally biased region" description="Basic and acidic residues" evidence="1">
    <location>
        <begin position="140"/>
        <end position="149"/>
    </location>
</feature>
<feature type="region of interest" description="Disordered" evidence="1">
    <location>
        <begin position="857"/>
        <end position="918"/>
    </location>
</feature>
<feature type="compositionally biased region" description="Polar residues" evidence="1">
    <location>
        <begin position="589"/>
        <end position="603"/>
    </location>
</feature>
<proteinExistence type="predicted"/>
<feature type="transmembrane region" description="Helical" evidence="2">
    <location>
        <begin position="53"/>
        <end position="72"/>
    </location>
</feature>
<keyword evidence="2" id="KW-1133">Transmembrane helix</keyword>
<reference evidence="3" key="1">
    <citation type="submission" date="2013-10" db="EMBL/GenBank/DDBJ databases">
        <title>Genomic analysis of the causative agents of coccidiosis in chickens.</title>
        <authorList>
            <person name="Reid A.J."/>
            <person name="Blake D."/>
            <person name="Billington K."/>
            <person name="Browne H."/>
            <person name="Dunn M."/>
            <person name="Hung S."/>
            <person name="Kawahara F."/>
            <person name="Miranda-Saavedra D."/>
            <person name="Mourier T."/>
            <person name="Nagra H."/>
            <person name="Otto T.D."/>
            <person name="Rawlings N."/>
            <person name="Sanchez A."/>
            <person name="Sanders M."/>
            <person name="Subramaniam C."/>
            <person name="Tay Y."/>
            <person name="Dear P."/>
            <person name="Doerig C."/>
            <person name="Gruber A."/>
            <person name="Parkinson J."/>
            <person name="Shirley M."/>
            <person name="Wan K.L."/>
            <person name="Berriman M."/>
            <person name="Tomley F."/>
            <person name="Pain A."/>
        </authorList>
    </citation>
    <scope>NUCLEOTIDE SEQUENCE [LARGE SCALE GENOMIC DNA]</scope>
    <source>
        <strain evidence="3">Houghton</strain>
    </source>
</reference>
<feature type="compositionally biased region" description="Low complexity" evidence="1">
    <location>
        <begin position="485"/>
        <end position="495"/>
    </location>
</feature>
<feature type="region of interest" description="Disordered" evidence="1">
    <location>
        <begin position="473"/>
        <end position="603"/>
    </location>
</feature>
<keyword evidence="4" id="KW-1185">Reference proteome</keyword>
<dbReference type="RefSeq" id="XP_013435287.1">
    <property type="nucleotide sequence ID" value="XM_013579833.1"/>
</dbReference>
<name>U6MYN6_9EIME</name>
<feature type="compositionally biased region" description="Polar residues" evidence="1">
    <location>
        <begin position="414"/>
        <end position="431"/>
    </location>
</feature>
<dbReference type="AlphaFoldDB" id="U6MYN6"/>
<accession>U6MYN6</accession>
<keyword evidence="2" id="KW-0812">Transmembrane</keyword>
<gene>
    <name evidence="3" type="ORF">ENH_00025800</name>
</gene>
<sequence length="944" mass="102949">MEASRSHTSQQRTLSDKNNLQQSFTAQEFVRDAGPIELYLLHRQARKKPSAPSAFLLLAVTLASLATTYVLIRCFYAIAYIQRHGTTHRLLASGGFYLDYSCLGEGDQDEEEEESYALQVQREGASVSLKGDESPTAPPRVRDDSDLDKWGNRQLPEDVRDRFASFLQRIEHSAVLCEALLPMLKPEHAIQITNVMLRILVAQLGVLSLNPPDLEPQRAQAGGRLLLLAYRGRERSGCYTYLQFFLNENVWLRNLAEAVSMPRADALEMAPHHHKKRVTGVLREISIVNIYIVAALGGLERMSRRAVGYLDDSAVETQLRVLEAVQGVQLRRFLTDKTTHWFLRYCQRRTHNYILFTREQEQLYASNNYTSMKEFQNELEQKVQEAGGLPWNPNCTNIDLSRGRSRYRRRQYRETPSSGSHFEVLQGTSGFPSGHSPSLGDCGSTTGGSSQQRLATSVDHLIGAREFEEAALVSGKPPGSRFGAQQQQRDQGTTQPLVQATPWPASEPHHAKPRGSSNLTLEGLLGQHRVENNSGSHTLPHPGSRNAPLTQSFVQPTAHHGTRPRISTPGLPILFSSAIPGGERRRSGAPNSMPSQTAAFSGFGRQQSFGSDMVLQTTQTGRSPTLPATLVRGSFPGEPNFPWMPTHPPSAPRSTLPRAQHGFSDTAAQRWSYAEIIPPPSTAQVPRISGNSHQDQWIPETGDNRITGTSSPWGSMSEPSAPSSMLPAVGHGISSVHLPAQPTLSSTAQMLRGSGKTGQAHHERSTTVPGKSAATALAGAFGSGGLQRLQLQTGNWIPPSYHPWLTGDSEAVSAYPLFHPPFPTQWQRRSSGPMSQATGQGLGSSCSPFATQAAIMQSNTSSGSSLPEVSSSVDFNSTSGRAGESEVPSQLPPTTVGWLGGQPMQQPPKNQGQEEDETVLNELLEAIEKFGGVDSGAEGPLENS</sequence>
<keyword evidence="2" id="KW-0472">Membrane</keyword>
<evidence type="ECO:0000313" key="3">
    <source>
        <dbReference type="EMBL" id="CDJ66820.1"/>
    </source>
</evidence>